<dbReference type="FunCoup" id="E1ZIG5">
    <property type="interactions" value="1605"/>
</dbReference>
<reference evidence="6 7" key="1">
    <citation type="journal article" date="2010" name="Plant Cell">
        <title>The Chlorella variabilis NC64A genome reveals adaptation to photosymbiosis, coevolution with viruses, and cryptic sex.</title>
        <authorList>
            <person name="Blanc G."/>
            <person name="Duncan G."/>
            <person name="Agarkova I."/>
            <person name="Borodovsky M."/>
            <person name="Gurnon J."/>
            <person name="Kuo A."/>
            <person name="Lindquist E."/>
            <person name="Lucas S."/>
            <person name="Pangilinan J."/>
            <person name="Polle J."/>
            <person name="Salamov A."/>
            <person name="Terry A."/>
            <person name="Yamada T."/>
            <person name="Dunigan D.D."/>
            <person name="Grigoriev I.V."/>
            <person name="Claverie J.M."/>
            <person name="Van Etten J.L."/>
        </authorList>
    </citation>
    <scope>NUCLEOTIDE SEQUENCE [LARGE SCALE GENOMIC DNA]</scope>
    <source>
        <strain evidence="6 7">NC64A</strain>
    </source>
</reference>
<dbReference type="Proteomes" id="UP000008141">
    <property type="component" value="Unassembled WGS sequence"/>
</dbReference>
<keyword evidence="5" id="KW-0143">Chaperone</keyword>
<dbReference type="GO" id="GO:0005739">
    <property type="term" value="C:mitochondrion"/>
    <property type="evidence" value="ECO:0007669"/>
    <property type="project" value="UniProtKB-SubCell"/>
</dbReference>
<evidence type="ECO:0000256" key="1">
    <source>
        <dbReference type="ARBA" id="ARBA00004173"/>
    </source>
</evidence>
<evidence type="ECO:0000256" key="5">
    <source>
        <dbReference type="ARBA" id="ARBA00023186"/>
    </source>
</evidence>
<evidence type="ECO:0008006" key="8">
    <source>
        <dbReference type="Google" id="ProtNLM"/>
    </source>
</evidence>
<gene>
    <name evidence="6" type="ORF">CHLNCDRAFT_135562</name>
</gene>
<evidence type="ECO:0000256" key="3">
    <source>
        <dbReference type="ARBA" id="ARBA00022946"/>
    </source>
</evidence>
<name>E1ZIG5_CHLVA</name>
<dbReference type="PANTHER" id="PTHR21013">
    <property type="entry name" value="ATP SYNTHASE MITOCHONDRIAL F1 COMPLEX ASSEMBLY FACTOR 2/ATP12 PROTEIN, MITOCHONDRIAL PRECURSOR"/>
    <property type="match status" value="1"/>
</dbReference>
<dbReference type="GO" id="GO:0033615">
    <property type="term" value="P:mitochondrial proton-transporting ATP synthase complex assembly"/>
    <property type="evidence" value="ECO:0007669"/>
    <property type="project" value="TreeGrafter"/>
</dbReference>
<accession>E1ZIG5</accession>
<dbReference type="Gene3D" id="1.10.3580.10">
    <property type="entry name" value="ATP12 ATPase"/>
    <property type="match status" value="1"/>
</dbReference>
<dbReference type="eggNOG" id="KOG3015">
    <property type="taxonomic scope" value="Eukaryota"/>
</dbReference>
<dbReference type="InterPro" id="IPR042272">
    <property type="entry name" value="ATP12_ATP_synth-F1-assembly_N"/>
</dbReference>
<dbReference type="OMA" id="WDPVLHW"/>
<evidence type="ECO:0000256" key="4">
    <source>
        <dbReference type="ARBA" id="ARBA00023128"/>
    </source>
</evidence>
<protein>
    <recommendedName>
        <fullName evidence="8">ATP synthase mitochondrial F1 complex assembly factor 2</fullName>
    </recommendedName>
</protein>
<dbReference type="InterPro" id="IPR011419">
    <property type="entry name" value="ATP12_ATP_synth-F1-assembly"/>
</dbReference>
<dbReference type="Pfam" id="PF07542">
    <property type="entry name" value="ATP12"/>
    <property type="match status" value="1"/>
</dbReference>
<dbReference type="InParanoid" id="E1ZIG5"/>
<dbReference type="AlphaFoldDB" id="E1ZIG5"/>
<dbReference type="InterPro" id="IPR023335">
    <property type="entry name" value="ATP12_ortho_dom_sf"/>
</dbReference>
<evidence type="ECO:0000256" key="2">
    <source>
        <dbReference type="ARBA" id="ARBA00008231"/>
    </source>
</evidence>
<proteinExistence type="inferred from homology"/>
<dbReference type="STRING" id="554065.E1ZIG5"/>
<dbReference type="EMBL" id="GL433848">
    <property type="protein sequence ID" value="EFN54328.1"/>
    <property type="molecule type" value="Genomic_DNA"/>
</dbReference>
<keyword evidence="4" id="KW-0496">Mitochondrion</keyword>
<comment type="similarity">
    <text evidence="2">Belongs to the ATP12 family.</text>
</comment>
<dbReference type="OrthoDB" id="5673at2759"/>
<dbReference type="GeneID" id="17353581"/>
<evidence type="ECO:0000313" key="7">
    <source>
        <dbReference type="Proteomes" id="UP000008141"/>
    </source>
</evidence>
<dbReference type="SUPFAM" id="SSF160909">
    <property type="entry name" value="ATP12-like"/>
    <property type="match status" value="1"/>
</dbReference>
<keyword evidence="3" id="KW-0809">Transit peptide</keyword>
<comment type="subcellular location">
    <subcellularLocation>
        <location evidence="1">Mitochondrion</location>
    </subcellularLocation>
</comment>
<dbReference type="Gene3D" id="3.30.2180.10">
    <property type="entry name" value="ATP12-like"/>
    <property type="match status" value="1"/>
</dbReference>
<dbReference type="KEGG" id="cvr:CHLNCDRAFT_135562"/>
<dbReference type="PANTHER" id="PTHR21013:SF10">
    <property type="entry name" value="ATP SYNTHASE MITOCHONDRIAL F1 COMPLEX ASSEMBLY FACTOR 2"/>
    <property type="match status" value="1"/>
</dbReference>
<evidence type="ECO:0000313" key="6">
    <source>
        <dbReference type="EMBL" id="EFN54328.1"/>
    </source>
</evidence>
<keyword evidence="7" id="KW-1185">Reference proteome</keyword>
<dbReference type="RefSeq" id="XP_005846430.1">
    <property type="nucleotide sequence ID" value="XM_005846368.1"/>
</dbReference>
<sequence length="284" mass="31326">MQVARQAAALSQLHQLGRPLTNLRDLLPCLAQRLSFATHGVGEGTSTQGVPRFYKTVHIRDALDQGGYQVMLDHRVLRTPARHPLVLPSRALALAIAAEWEWQIKRIQPFTMPLMSLAATALDEPKPRDEVVATMLQYLPTDSVLCRDEAGLVADRQAQARVYAPILAWAQQQMGVRVEPTDSIFGASLGQEELGGVEAHLQGLDRWHLAAAEQLAAYCKSVLLGLAATAQALSIEQVLAAARLEEDHQIERWGLVEGGHDIDIADLRVRVAAPCLFVRLLRWH</sequence>
<organism evidence="7">
    <name type="scientific">Chlorella variabilis</name>
    <name type="common">Green alga</name>
    <dbReference type="NCBI Taxonomy" id="554065"/>
    <lineage>
        <taxon>Eukaryota</taxon>
        <taxon>Viridiplantae</taxon>
        <taxon>Chlorophyta</taxon>
        <taxon>core chlorophytes</taxon>
        <taxon>Trebouxiophyceae</taxon>
        <taxon>Chlorellales</taxon>
        <taxon>Chlorellaceae</taxon>
        <taxon>Chlorella clade</taxon>
        <taxon>Chlorella</taxon>
    </lineage>
</organism>